<keyword evidence="2" id="KW-0964">Secreted</keyword>
<evidence type="ECO:0000256" key="4">
    <source>
        <dbReference type="ARBA" id="ARBA00023119"/>
    </source>
</evidence>
<dbReference type="GO" id="GO:0005576">
    <property type="term" value="C:extracellular region"/>
    <property type="evidence" value="ECO:0007669"/>
    <property type="project" value="UniProtKB-SubCell"/>
</dbReference>
<dbReference type="Gene3D" id="2.60.120.1000">
    <property type="match status" value="2"/>
</dbReference>
<reference evidence="11" key="1">
    <citation type="submission" date="2025-08" db="UniProtKB">
        <authorList>
            <consortium name="RefSeq"/>
        </authorList>
    </citation>
    <scope>IDENTIFICATION</scope>
    <source>
        <tissue evidence="11">Skeletal muscle</tissue>
    </source>
</reference>
<dbReference type="InterPro" id="IPR036880">
    <property type="entry name" value="Kunitz_BPTI_sf"/>
</dbReference>
<dbReference type="PROSITE" id="PS50279">
    <property type="entry name" value="BPTI_KUNITZ_2"/>
    <property type="match status" value="1"/>
</dbReference>
<evidence type="ECO:0000256" key="3">
    <source>
        <dbReference type="ARBA" id="ARBA00022530"/>
    </source>
</evidence>
<dbReference type="SUPFAM" id="SSF57256">
    <property type="entry name" value="Elafin-like"/>
    <property type="match status" value="1"/>
</dbReference>
<dbReference type="GO" id="GO:0005581">
    <property type="term" value="C:collagen trimer"/>
    <property type="evidence" value="ECO:0007669"/>
    <property type="project" value="UniProtKB-KW"/>
</dbReference>
<dbReference type="Gene3D" id="4.10.75.10">
    <property type="entry name" value="Elafin-like"/>
    <property type="match status" value="1"/>
</dbReference>
<dbReference type="GO" id="GO:0004867">
    <property type="term" value="F:serine-type endopeptidase inhibitor activity"/>
    <property type="evidence" value="ECO:0007669"/>
    <property type="project" value="InterPro"/>
</dbReference>
<feature type="domain" description="Fibrillar collagen NC1" evidence="9">
    <location>
        <begin position="391"/>
        <end position="584"/>
    </location>
</feature>
<dbReference type="PROSITE" id="PS51390">
    <property type="entry name" value="WAP"/>
    <property type="match status" value="1"/>
</dbReference>
<keyword evidence="10" id="KW-1185">Reference proteome</keyword>
<dbReference type="GO" id="GO:0005201">
    <property type="term" value="F:extracellular matrix structural constituent"/>
    <property type="evidence" value="ECO:0007669"/>
    <property type="project" value="InterPro"/>
</dbReference>
<proteinExistence type="predicted"/>
<accession>A0A6I9XZI7</accession>
<dbReference type="SUPFAM" id="SSF57362">
    <property type="entry name" value="BPTI-like"/>
    <property type="match status" value="1"/>
</dbReference>
<feature type="compositionally biased region" description="Pro residues" evidence="6">
    <location>
        <begin position="337"/>
        <end position="352"/>
    </location>
</feature>
<dbReference type="GeneID" id="106539620"/>
<dbReference type="PANTHER" id="PTHR24637">
    <property type="entry name" value="COLLAGEN"/>
    <property type="match status" value="1"/>
</dbReference>
<evidence type="ECO:0000259" key="8">
    <source>
        <dbReference type="PROSITE" id="PS51390"/>
    </source>
</evidence>
<evidence type="ECO:0000256" key="6">
    <source>
        <dbReference type="SAM" id="MobiDB-lite"/>
    </source>
</evidence>
<dbReference type="OrthoDB" id="8939548at2759"/>
<dbReference type="InterPro" id="IPR008160">
    <property type="entry name" value="Collagen"/>
</dbReference>
<feature type="compositionally biased region" description="Basic and acidic residues" evidence="6">
    <location>
        <begin position="271"/>
        <end position="285"/>
    </location>
</feature>
<dbReference type="SMART" id="SM00038">
    <property type="entry name" value="COLFI"/>
    <property type="match status" value="1"/>
</dbReference>
<dbReference type="InterPro" id="IPR036645">
    <property type="entry name" value="Elafin-like_sf"/>
</dbReference>
<name>A0A6I9XZI7_9SAUR</name>
<evidence type="ECO:0000313" key="10">
    <source>
        <dbReference type="Proteomes" id="UP000504617"/>
    </source>
</evidence>
<gene>
    <name evidence="11" type="primary">COL2A1</name>
</gene>
<keyword evidence="4 11" id="KW-0176">Collagen</keyword>
<dbReference type="SMART" id="SM00217">
    <property type="entry name" value="WAP"/>
    <property type="match status" value="1"/>
</dbReference>
<feature type="compositionally biased region" description="Low complexity" evidence="6">
    <location>
        <begin position="219"/>
        <end position="228"/>
    </location>
</feature>
<dbReference type="Pfam" id="PF00095">
    <property type="entry name" value="WAP"/>
    <property type="match status" value="1"/>
</dbReference>
<dbReference type="AlphaFoldDB" id="A0A6I9XZI7"/>
<keyword evidence="5" id="KW-1015">Disulfide bond</keyword>
<evidence type="ECO:0000256" key="1">
    <source>
        <dbReference type="ARBA" id="ARBA00004613"/>
    </source>
</evidence>
<protein>
    <submittedName>
        <fullName evidence="11">Collagen alpha-1(II) chain</fullName>
    </submittedName>
</protein>
<dbReference type="KEGG" id="tsr:106539620"/>
<dbReference type="InterPro" id="IPR008197">
    <property type="entry name" value="WAP_dom"/>
</dbReference>
<dbReference type="PROSITE" id="PS51461">
    <property type="entry name" value="NC1_FIB"/>
    <property type="match status" value="1"/>
</dbReference>
<feature type="region of interest" description="Disordered" evidence="6">
    <location>
        <begin position="206"/>
        <end position="376"/>
    </location>
</feature>
<dbReference type="PANTHER" id="PTHR24637:SF377">
    <property type="entry name" value="COLLAGEN TYPE IX ALPHA 1 CHAIN"/>
    <property type="match status" value="1"/>
</dbReference>
<evidence type="ECO:0000313" key="11">
    <source>
        <dbReference type="RefSeq" id="XP_013909920.1"/>
    </source>
</evidence>
<dbReference type="Pfam" id="PF01410">
    <property type="entry name" value="COLFI"/>
    <property type="match status" value="2"/>
</dbReference>
<dbReference type="Proteomes" id="UP000504617">
    <property type="component" value="Unplaced"/>
</dbReference>
<sequence>MSKRCQRLFYGGCYGNANNFKELSECERQCVTPEHSGVCPRRVEIQPFVPCNNTCNIDRDCPLTEKCCFTGCSRGCLPSDTPMLSLTFKGCARTDQCAKGYYSGTSLADKHKQTRVACCETDGCNSGPLPIPRHNDLKPNGLTCPGVYEENGSSIENGTVLCLGNEVQCYNAKLRMRACSFSWVVVSYSILHVCGIKYLNFVSSPHSLSKQGERGETGAVGSHGAPGSPGAPGPVGPTGKQGDRGETGPQGPIGPIGLAGTRGLPGAQGPRGDKGEAGEAGERGLKGHRGFTGLQGLPGPPGPPGPVGPSGKDGSNGMPGPIGPPGPRGRSGETGPSGPPGNPGPPGPPGPPGAGIDMSAFAGLGQTEKGPDPMRYMRSDQAFSNLRPHDVEVDATLKTLNNQIESIRNPEGSKKNPARTCRDLKLCHPEWKSGESQAQCPCLIWDGPEFCQLSDFSYGDDSLAPNTANIQMTFLRLLSSEGSQNLTYHCKNSIAYMDDTAGNLKKALLIQGSNDVEMRAEGNSRFTYTALQDGCTKHTGKWGKTIIEYRSQKTSRLPIIDIAPMDIGGADQEFGVDIGPVCFL</sequence>
<dbReference type="InterPro" id="IPR002223">
    <property type="entry name" value="Kunitz_BPTI"/>
</dbReference>
<feature type="domain" description="WAP" evidence="8">
    <location>
        <begin position="32"/>
        <end position="80"/>
    </location>
</feature>
<comment type="subcellular location">
    <subcellularLocation>
        <location evidence="1">Secreted</location>
    </subcellularLocation>
</comment>
<evidence type="ECO:0000259" key="9">
    <source>
        <dbReference type="PROSITE" id="PS51461"/>
    </source>
</evidence>
<dbReference type="Pfam" id="PF01391">
    <property type="entry name" value="Collagen"/>
    <property type="match status" value="2"/>
</dbReference>
<dbReference type="InterPro" id="IPR000885">
    <property type="entry name" value="Fib_collagen_C"/>
</dbReference>
<dbReference type="CTD" id="1280"/>
<evidence type="ECO:0000256" key="5">
    <source>
        <dbReference type="ARBA" id="ARBA00023157"/>
    </source>
</evidence>
<organism evidence="10 11">
    <name type="scientific">Thamnophis sirtalis</name>
    <dbReference type="NCBI Taxonomy" id="35019"/>
    <lineage>
        <taxon>Eukaryota</taxon>
        <taxon>Metazoa</taxon>
        <taxon>Chordata</taxon>
        <taxon>Craniata</taxon>
        <taxon>Vertebrata</taxon>
        <taxon>Euteleostomi</taxon>
        <taxon>Lepidosauria</taxon>
        <taxon>Squamata</taxon>
        <taxon>Bifurcata</taxon>
        <taxon>Unidentata</taxon>
        <taxon>Episquamata</taxon>
        <taxon>Toxicofera</taxon>
        <taxon>Serpentes</taxon>
        <taxon>Colubroidea</taxon>
        <taxon>Colubridae</taxon>
        <taxon>Natricinae</taxon>
        <taxon>Thamnophis</taxon>
    </lineage>
</organism>
<dbReference type="Gene3D" id="4.10.410.10">
    <property type="entry name" value="Pancreatic trypsin inhibitor Kunitz domain"/>
    <property type="match status" value="1"/>
</dbReference>
<evidence type="ECO:0000259" key="7">
    <source>
        <dbReference type="PROSITE" id="PS50279"/>
    </source>
</evidence>
<dbReference type="Pfam" id="PF00014">
    <property type="entry name" value="Kunitz_BPTI"/>
    <property type="match status" value="1"/>
</dbReference>
<feature type="compositionally biased region" description="Pro residues" evidence="6">
    <location>
        <begin position="298"/>
        <end position="307"/>
    </location>
</feature>
<dbReference type="RefSeq" id="XP_013909920.1">
    <property type="nucleotide sequence ID" value="XM_014054445.1"/>
</dbReference>
<dbReference type="CDD" id="cd00109">
    <property type="entry name" value="Kunitz-type"/>
    <property type="match status" value="1"/>
</dbReference>
<evidence type="ECO:0000256" key="2">
    <source>
        <dbReference type="ARBA" id="ARBA00022525"/>
    </source>
</evidence>
<feature type="domain" description="BPTI/Kunitz inhibitor" evidence="7">
    <location>
        <begin position="1"/>
        <end position="30"/>
    </location>
</feature>
<keyword evidence="3" id="KW-0272">Extracellular matrix</keyword>